<evidence type="ECO:0000256" key="4">
    <source>
        <dbReference type="ARBA" id="ARBA00023136"/>
    </source>
</evidence>
<sequence>MTKQICNPPGWPSEVPAAETFYNAALPCLASAWQPLLGRAEFEYSQPKILVPSNGNATSPCGTVGPTTTGFYCSSNKTIYLPMGRIHPDWNGVPIVYLSLFSHEFGHHVQTLSGSLQEAWRQRRAAGSDSPAGLEWSRRMELQSECFSGLFIGAVVDSGGPFTESDIGNVLQAWIGDPTHGTNANIDAWFNRGVQNQIALCNTWIASSAEVA</sequence>
<dbReference type="EMBL" id="AP022592">
    <property type="protein sequence ID" value="BBY46836.1"/>
    <property type="molecule type" value="Genomic_DNA"/>
</dbReference>
<name>A0A7I7RS15_9MYCO</name>
<gene>
    <name evidence="5" type="ORF">MARA_02660</name>
</gene>
<dbReference type="Pfam" id="PF04228">
    <property type="entry name" value="Zn_peptidase"/>
    <property type="match status" value="1"/>
</dbReference>
<keyword evidence="6" id="KW-1185">Reference proteome</keyword>
<accession>A0A7I7RS15</accession>
<dbReference type="PANTHER" id="PTHR30168:SF0">
    <property type="entry name" value="INNER MEMBRANE PROTEIN"/>
    <property type="match status" value="1"/>
</dbReference>
<evidence type="ECO:0000313" key="5">
    <source>
        <dbReference type="EMBL" id="BBY46836.1"/>
    </source>
</evidence>
<dbReference type="InterPro" id="IPR007343">
    <property type="entry name" value="Uncharacterised_pept_Zn_put"/>
</dbReference>
<keyword evidence="2" id="KW-0812">Transmembrane</keyword>
<dbReference type="PANTHER" id="PTHR30168">
    <property type="entry name" value="PUTATIVE MEMBRANE PROTEIN YPFJ"/>
    <property type="match status" value="1"/>
</dbReference>
<evidence type="ECO:0000256" key="3">
    <source>
        <dbReference type="ARBA" id="ARBA00022989"/>
    </source>
</evidence>
<organism evidence="5 6">
    <name type="scientific">Mycolicibacterium arabiense</name>
    <dbReference type="NCBI Taxonomy" id="1286181"/>
    <lineage>
        <taxon>Bacteria</taxon>
        <taxon>Bacillati</taxon>
        <taxon>Actinomycetota</taxon>
        <taxon>Actinomycetes</taxon>
        <taxon>Mycobacteriales</taxon>
        <taxon>Mycobacteriaceae</taxon>
        <taxon>Mycolicibacterium</taxon>
    </lineage>
</organism>
<evidence type="ECO:0000256" key="1">
    <source>
        <dbReference type="ARBA" id="ARBA00004167"/>
    </source>
</evidence>
<evidence type="ECO:0000256" key="2">
    <source>
        <dbReference type="ARBA" id="ARBA00022692"/>
    </source>
</evidence>
<geneLocation type="plasmid" evidence="5">
    <name>pJCM18538</name>
</geneLocation>
<proteinExistence type="predicted"/>
<dbReference type="GO" id="GO:0016020">
    <property type="term" value="C:membrane"/>
    <property type="evidence" value="ECO:0007669"/>
    <property type="project" value="UniProtKB-SubCell"/>
</dbReference>
<keyword evidence="3" id="KW-1133">Transmembrane helix</keyword>
<dbReference type="AlphaFoldDB" id="A0A7I7RS15"/>
<reference evidence="5 6" key="1">
    <citation type="journal article" date="2019" name="Emerg. Microbes Infect.">
        <title>Comprehensive subspecies identification of 175 nontuberculous mycobacteria species based on 7547 genomic profiles.</title>
        <authorList>
            <person name="Matsumoto Y."/>
            <person name="Kinjo T."/>
            <person name="Motooka D."/>
            <person name="Nabeya D."/>
            <person name="Jung N."/>
            <person name="Uechi K."/>
            <person name="Horii T."/>
            <person name="Iida T."/>
            <person name="Fujita J."/>
            <person name="Nakamura S."/>
        </authorList>
    </citation>
    <scope>NUCLEOTIDE SEQUENCE [LARGE SCALE GENOMIC DNA]</scope>
    <source>
        <strain evidence="5 6">JCM 18538</strain>
        <plasmid evidence="5">pJCM18538</plasmid>
    </source>
</reference>
<comment type="subcellular location">
    <subcellularLocation>
        <location evidence="1">Membrane</location>
        <topology evidence="1">Single-pass membrane protein</topology>
    </subcellularLocation>
</comment>
<keyword evidence="4" id="KW-0472">Membrane</keyword>
<dbReference type="KEGG" id="marz:MARA_02660"/>
<dbReference type="Proteomes" id="UP000467428">
    <property type="component" value="Plasmid pJCM18538"/>
</dbReference>
<evidence type="ECO:0008006" key="7">
    <source>
        <dbReference type="Google" id="ProtNLM"/>
    </source>
</evidence>
<evidence type="ECO:0000313" key="6">
    <source>
        <dbReference type="Proteomes" id="UP000467428"/>
    </source>
</evidence>
<keyword evidence="5" id="KW-0614">Plasmid</keyword>
<dbReference type="RefSeq" id="WP_163916464.1">
    <property type="nucleotide sequence ID" value="NZ_AP022592.1"/>
</dbReference>
<protein>
    <recommendedName>
        <fullName evidence="7">Metalloprotease</fullName>
    </recommendedName>
</protein>